<sequence>DGETRAVEPPEQLTLMRRSRRLRRISNTPEEPPEPDIEKRAGGRRCITLSEAKYIRKQLEERGYSPETRERIEKEAGVGRSTVGRIARGTHRYQEWGLLPKFPIKAKRKRPVQLTDQRVAEVEGYFANAVGADCKGAADFFGISESTAKRIADGTHSKSARIRE</sequence>
<protein>
    <submittedName>
        <fullName evidence="2">Uncharacterized protein</fullName>
    </submittedName>
</protein>
<dbReference type="AlphaFoldDB" id="X0XUU1"/>
<feature type="region of interest" description="Disordered" evidence="1">
    <location>
        <begin position="1"/>
        <end position="43"/>
    </location>
</feature>
<feature type="non-terminal residue" evidence="2">
    <location>
        <position position="1"/>
    </location>
</feature>
<reference evidence="2" key="1">
    <citation type="journal article" date="2014" name="Front. Microbiol.">
        <title>High frequency of phylogenetically diverse reductive dehalogenase-homologous genes in deep subseafloor sedimentary metagenomes.</title>
        <authorList>
            <person name="Kawai M."/>
            <person name="Futagami T."/>
            <person name="Toyoda A."/>
            <person name="Takaki Y."/>
            <person name="Nishi S."/>
            <person name="Hori S."/>
            <person name="Arai W."/>
            <person name="Tsubouchi T."/>
            <person name="Morono Y."/>
            <person name="Uchiyama I."/>
            <person name="Ito T."/>
            <person name="Fujiyama A."/>
            <person name="Inagaki F."/>
            <person name="Takami H."/>
        </authorList>
    </citation>
    <scope>NUCLEOTIDE SEQUENCE</scope>
    <source>
        <strain evidence="2">Expedition CK06-06</strain>
    </source>
</reference>
<accession>X0XUU1</accession>
<comment type="caution">
    <text evidence="2">The sequence shown here is derived from an EMBL/GenBank/DDBJ whole genome shotgun (WGS) entry which is preliminary data.</text>
</comment>
<dbReference type="EMBL" id="BARS01055582">
    <property type="protein sequence ID" value="GAG47064.1"/>
    <property type="molecule type" value="Genomic_DNA"/>
</dbReference>
<gene>
    <name evidence="2" type="ORF">S01H1_82039</name>
</gene>
<name>X0XUU1_9ZZZZ</name>
<evidence type="ECO:0000256" key="1">
    <source>
        <dbReference type="SAM" id="MobiDB-lite"/>
    </source>
</evidence>
<evidence type="ECO:0000313" key="2">
    <source>
        <dbReference type="EMBL" id="GAG47064.1"/>
    </source>
</evidence>
<organism evidence="2">
    <name type="scientific">marine sediment metagenome</name>
    <dbReference type="NCBI Taxonomy" id="412755"/>
    <lineage>
        <taxon>unclassified sequences</taxon>
        <taxon>metagenomes</taxon>
        <taxon>ecological metagenomes</taxon>
    </lineage>
</organism>
<proteinExistence type="predicted"/>